<comment type="similarity">
    <text evidence="1 5 8">Belongs to the aldehyde dehydrogenase family.</text>
</comment>
<dbReference type="Gene3D" id="3.40.605.10">
    <property type="entry name" value="Aldehyde Dehydrogenase, Chain A, domain 1"/>
    <property type="match status" value="1"/>
</dbReference>
<dbReference type="OMA" id="EIDWCKQ"/>
<dbReference type="eggNOG" id="KOG2456">
    <property type="taxonomic scope" value="Eukaryota"/>
</dbReference>
<dbReference type="PIRSF" id="PIRSF036492">
    <property type="entry name" value="ALDH"/>
    <property type="match status" value="1"/>
</dbReference>
<evidence type="ECO:0000256" key="1">
    <source>
        <dbReference type="ARBA" id="ARBA00009986"/>
    </source>
</evidence>
<dbReference type="SUPFAM" id="SSF53720">
    <property type="entry name" value="ALDH-like"/>
    <property type="match status" value="1"/>
</dbReference>
<evidence type="ECO:0000256" key="6">
    <source>
        <dbReference type="PIRSR" id="PIRSR036492-1"/>
    </source>
</evidence>
<dbReference type="Pfam" id="PF00171">
    <property type="entry name" value="Aldedh"/>
    <property type="match status" value="1"/>
</dbReference>
<gene>
    <name evidence="10" type="ORF">AMTR_s00001p00269720</name>
</gene>
<dbReference type="OrthoDB" id="440325at2759"/>
<evidence type="ECO:0000259" key="9">
    <source>
        <dbReference type="Pfam" id="PF00171"/>
    </source>
</evidence>
<dbReference type="InterPro" id="IPR012394">
    <property type="entry name" value="Aldehyde_DH_NAD(P)"/>
</dbReference>
<dbReference type="GO" id="GO:0006081">
    <property type="term" value="P:aldehyde metabolic process"/>
    <property type="evidence" value="ECO:0000318"/>
    <property type="project" value="GO_Central"/>
</dbReference>
<evidence type="ECO:0000256" key="5">
    <source>
        <dbReference type="PIRNR" id="PIRNR036492"/>
    </source>
</evidence>
<dbReference type="STRING" id="13333.W1NMQ2"/>
<accession>W1NMQ2</accession>
<dbReference type="FunFam" id="3.40.605.10:FF:000004">
    <property type="entry name" value="Aldehyde dehydrogenase"/>
    <property type="match status" value="1"/>
</dbReference>
<keyword evidence="3" id="KW-0520">NAD</keyword>
<organism evidence="10 11">
    <name type="scientific">Amborella trichopoda</name>
    <dbReference type="NCBI Taxonomy" id="13333"/>
    <lineage>
        <taxon>Eukaryota</taxon>
        <taxon>Viridiplantae</taxon>
        <taxon>Streptophyta</taxon>
        <taxon>Embryophyta</taxon>
        <taxon>Tracheophyta</taxon>
        <taxon>Spermatophyta</taxon>
        <taxon>Magnoliopsida</taxon>
        <taxon>Amborellales</taxon>
        <taxon>Amborellaceae</taxon>
        <taxon>Amborella</taxon>
    </lineage>
</organism>
<dbReference type="PANTHER" id="PTHR43570:SF17">
    <property type="entry name" value="ALDEHYDE DEHYDROGENASE FAMILY 3 MEMBER F1"/>
    <property type="match status" value="1"/>
</dbReference>
<dbReference type="InterPro" id="IPR015590">
    <property type="entry name" value="Aldehyde_DH_dom"/>
</dbReference>
<dbReference type="GO" id="GO:0009737">
    <property type="term" value="P:response to abscisic acid"/>
    <property type="evidence" value="ECO:0007669"/>
    <property type="project" value="UniProtKB-ARBA"/>
</dbReference>
<sequence>MEEVEKLRDTFRRGTTRSAKWRKGQLTSLLKLLTQNEIEICKALQQDLGKHHIEAYRDEVGLLVKSIKHALKNLNQWMAPVKAGVPLVAFPTSAALVPEPLGNVLIFSSWNYPFGLSLEPLVGALAAGNTAVVKPSETSPASSSLLAKLIPMYLDNKAIIVVEGGVVVCEQLLQRKWDLIFFTGNPKIGRLVMTAAAKHLTPVVLELGGKSPAVVDTLSSYRDRKVASARMVSAKWGSCNGQACAAVDYVLIDEKFASTWIVTLKSTLKTFYGDDPKQSNAISRIVNKHHYLRLKSLLADPRVSNSVVHGGGVDDDNMYIEPTILLDPPLDSEIMTEEIFGPLLPIITLKRIEESIEFINSRPKPLCLYVFTSRSALADKIVVETSSGSVTVNDATVQYAVDSLPFGGVGQSGFGRYHGKFSFDTFSHTKPILCRGFMFEVYSRYPPWNGSKLNFIKSVYAFNYWKLVLHLLGFGSSATT</sequence>
<dbReference type="PROSITE" id="PS00687">
    <property type="entry name" value="ALDEHYDE_DEHYDR_GLU"/>
    <property type="match status" value="1"/>
</dbReference>
<keyword evidence="2 5" id="KW-0560">Oxidoreductase</keyword>
<keyword evidence="11" id="KW-1185">Reference proteome</keyword>
<feature type="domain" description="Aldehyde dehydrogenase" evidence="9">
    <location>
        <begin position="8"/>
        <end position="430"/>
    </location>
</feature>
<proteinExistence type="inferred from homology"/>
<dbReference type="InterPro" id="IPR016162">
    <property type="entry name" value="Ald_DH_N"/>
</dbReference>
<protein>
    <recommendedName>
        <fullName evidence="5">Aldehyde dehydrogenase</fullName>
    </recommendedName>
</protein>
<dbReference type="Gramene" id="ERM96569">
    <property type="protein sequence ID" value="ERM96569"/>
    <property type="gene ID" value="AMTR_s00001p00269720"/>
</dbReference>
<dbReference type="AlphaFoldDB" id="W1NMQ2"/>
<evidence type="ECO:0000256" key="3">
    <source>
        <dbReference type="ARBA" id="ARBA00023027"/>
    </source>
</evidence>
<evidence type="ECO:0000256" key="7">
    <source>
        <dbReference type="PROSITE-ProRule" id="PRU10007"/>
    </source>
</evidence>
<evidence type="ECO:0000256" key="2">
    <source>
        <dbReference type="ARBA" id="ARBA00023002"/>
    </source>
</evidence>
<feature type="active site" evidence="6 7">
    <location>
        <position position="206"/>
    </location>
</feature>
<dbReference type="KEGG" id="atr:18424504"/>
<comment type="catalytic activity">
    <reaction evidence="4">
        <text>an aldehyde + NAD(+) + H2O = a carboxylate + NADH + 2 H(+)</text>
        <dbReference type="Rhea" id="RHEA:16185"/>
        <dbReference type="ChEBI" id="CHEBI:15377"/>
        <dbReference type="ChEBI" id="CHEBI:15378"/>
        <dbReference type="ChEBI" id="CHEBI:17478"/>
        <dbReference type="ChEBI" id="CHEBI:29067"/>
        <dbReference type="ChEBI" id="CHEBI:57540"/>
        <dbReference type="ChEBI" id="CHEBI:57945"/>
        <dbReference type="EC" id="1.2.1.3"/>
    </reaction>
</comment>
<evidence type="ECO:0000256" key="4">
    <source>
        <dbReference type="ARBA" id="ARBA00049194"/>
    </source>
</evidence>
<dbReference type="HOGENOM" id="CLU_005391_3_0_1"/>
<dbReference type="GO" id="GO:0004029">
    <property type="term" value="F:aldehyde dehydrogenase (NAD+) activity"/>
    <property type="evidence" value="ECO:0000318"/>
    <property type="project" value="GO_Central"/>
</dbReference>
<evidence type="ECO:0000256" key="8">
    <source>
        <dbReference type="RuleBase" id="RU003345"/>
    </source>
</evidence>
<evidence type="ECO:0000313" key="10">
    <source>
        <dbReference type="EMBL" id="ERM96569.1"/>
    </source>
</evidence>
<evidence type="ECO:0000313" key="11">
    <source>
        <dbReference type="Proteomes" id="UP000017836"/>
    </source>
</evidence>
<dbReference type="EMBL" id="KI397142">
    <property type="protein sequence ID" value="ERM96569.1"/>
    <property type="molecule type" value="Genomic_DNA"/>
</dbReference>
<dbReference type="GO" id="GO:0005737">
    <property type="term" value="C:cytoplasm"/>
    <property type="evidence" value="ECO:0000318"/>
    <property type="project" value="GO_Central"/>
</dbReference>
<dbReference type="Gene3D" id="3.40.309.10">
    <property type="entry name" value="Aldehyde Dehydrogenase, Chain A, domain 2"/>
    <property type="match status" value="1"/>
</dbReference>
<dbReference type="PANTHER" id="PTHR43570">
    <property type="entry name" value="ALDEHYDE DEHYDROGENASE"/>
    <property type="match status" value="1"/>
</dbReference>
<feature type="active site" evidence="6">
    <location>
        <position position="244"/>
    </location>
</feature>
<dbReference type="FunFam" id="3.40.309.10:FF:000003">
    <property type="entry name" value="Aldehyde dehydrogenase"/>
    <property type="match status" value="1"/>
</dbReference>
<name>W1NMQ2_AMBTC</name>
<dbReference type="InterPro" id="IPR029510">
    <property type="entry name" value="Ald_DH_CS_GLU"/>
</dbReference>
<dbReference type="InterPro" id="IPR016163">
    <property type="entry name" value="Ald_DH_C"/>
</dbReference>
<dbReference type="Proteomes" id="UP000017836">
    <property type="component" value="Unassembled WGS sequence"/>
</dbReference>
<dbReference type="InterPro" id="IPR016161">
    <property type="entry name" value="Ald_DH/histidinol_DH"/>
</dbReference>
<reference evidence="11" key="1">
    <citation type="journal article" date="2013" name="Science">
        <title>The Amborella genome and the evolution of flowering plants.</title>
        <authorList>
            <consortium name="Amborella Genome Project"/>
        </authorList>
    </citation>
    <scope>NUCLEOTIDE SEQUENCE [LARGE SCALE GENOMIC DNA]</scope>
</reference>